<dbReference type="PANTHER" id="PTHR14119">
    <property type="entry name" value="HYDROLASE"/>
    <property type="match status" value="1"/>
</dbReference>
<keyword evidence="3" id="KW-1185">Reference proteome</keyword>
<evidence type="ECO:0000313" key="2">
    <source>
        <dbReference type="EMBL" id="ABV86159.1"/>
    </source>
</evidence>
<dbReference type="eggNOG" id="COG1335">
    <property type="taxonomic scope" value="Bacteria"/>
</dbReference>
<dbReference type="PANTHER" id="PTHR14119:SF3">
    <property type="entry name" value="ISOCHORISMATASE DOMAIN-CONTAINING PROTEIN 2"/>
    <property type="match status" value="1"/>
</dbReference>
<dbReference type="InterPro" id="IPR050993">
    <property type="entry name" value="Isochorismatase_domain"/>
</dbReference>
<protein>
    <submittedName>
        <fullName evidence="2">Isochorismatase hydrolase</fullName>
    </submittedName>
</protein>
<dbReference type="InterPro" id="IPR000868">
    <property type="entry name" value="Isochorismatase-like_dom"/>
</dbReference>
<dbReference type="AlphaFoldDB" id="A8H0S2"/>
<feature type="domain" description="Isochorismatase-like" evidence="1">
    <location>
        <begin position="8"/>
        <end position="157"/>
    </location>
</feature>
<evidence type="ECO:0000259" key="1">
    <source>
        <dbReference type="Pfam" id="PF00857"/>
    </source>
</evidence>
<dbReference type="Proteomes" id="UP000002608">
    <property type="component" value="Chromosome"/>
</dbReference>
<dbReference type="InterPro" id="IPR036380">
    <property type="entry name" value="Isochorismatase-like_sf"/>
</dbReference>
<keyword evidence="2" id="KW-0378">Hydrolase</keyword>
<dbReference type="Gene3D" id="3.40.50.850">
    <property type="entry name" value="Isochorismatase-like"/>
    <property type="match status" value="1"/>
</dbReference>
<gene>
    <name evidence="2" type="ordered locus">Spea_0832</name>
</gene>
<proteinExistence type="predicted"/>
<dbReference type="STRING" id="398579.Spea_0832"/>
<dbReference type="OrthoDB" id="9796958at2"/>
<reference evidence="2 3" key="1">
    <citation type="submission" date="2007-10" db="EMBL/GenBank/DDBJ databases">
        <title>Complete sequence of Shewanella pealeana ATCC 700345.</title>
        <authorList>
            <consortium name="US DOE Joint Genome Institute"/>
            <person name="Copeland A."/>
            <person name="Lucas S."/>
            <person name="Lapidus A."/>
            <person name="Barry K."/>
            <person name="Glavina del Rio T."/>
            <person name="Dalin E."/>
            <person name="Tice H."/>
            <person name="Pitluck S."/>
            <person name="Chertkov O."/>
            <person name="Brettin T."/>
            <person name="Bruce D."/>
            <person name="Detter J.C."/>
            <person name="Han C."/>
            <person name="Schmutz J."/>
            <person name="Larimer F."/>
            <person name="Land M."/>
            <person name="Hauser L."/>
            <person name="Kyrpides N."/>
            <person name="Kim E."/>
            <person name="Zhao J.-S.Z."/>
            <person name="Manno D."/>
            <person name="Hawari J."/>
            <person name="Richardson P."/>
        </authorList>
    </citation>
    <scope>NUCLEOTIDE SEQUENCE [LARGE SCALE GENOMIC DNA]</scope>
    <source>
        <strain evidence="3">ATCC 700345 / ANG-SQ1</strain>
    </source>
</reference>
<organism evidence="2 3">
    <name type="scientific">Shewanella pealeana (strain ATCC 700345 / ANG-SQ1)</name>
    <dbReference type="NCBI Taxonomy" id="398579"/>
    <lineage>
        <taxon>Bacteria</taxon>
        <taxon>Pseudomonadati</taxon>
        <taxon>Pseudomonadota</taxon>
        <taxon>Gammaproteobacteria</taxon>
        <taxon>Alteromonadales</taxon>
        <taxon>Shewanellaceae</taxon>
        <taxon>Shewanella</taxon>
    </lineage>
</organism>
<dbReference type="RefSeq" id="WP_012154093.1">
    <property type="nucleotide sequence ID" value="NC_009901.1"/>
</dbReference>
<dbReference type="HOGENOM" id="CLU_066901_0_1_6"/>
<dbReference type="GO" id="GO:0016787">
    <property type="term" value="F:hydrolase activity"/>
    <property type="evidence" value="ECO:0007669"/>
    <property type="project" value="UniProtKB-KW"/>
</dbReference>
<evidence type="ECO:0000313" key="3">
    <source>
        <dbReference type="Proteomes" id="UP000002608"/>
    </source>
</evidence>
<dbReference type="SUPFAM" id="SSF52499">
    <property type="entry name" value="Isochorismatase-like hydrolases"/>
    <property type="match status" value="1"/>
</dbReference>
<accession>A8H0S2</accession>
<dbReference type="EMBL" id="CP000851">
    <property type="protein sequence ID" value="ABV86159.1"/>
    <property type="molecule type" value="Genomic_DNA"/>
</dbReference>
<dbReference type="Pfam" id="PF00857">
    <property type="entry name" value="Isochorismatase"/>
    <property type="match status" value="1"/>
</dbReference>
<sequence length="180" mass="20335">MLKPEECVLVVVDVQGQLARIMHQSEQLHRKLAQLIKGAQLFEVPILWLEQLPDKLGATSDELALELAKTTTPIAKEHFSGWQANEFQTRLTGLEQKHIILAGIETHICVYQTCRELLDNGYHVHLVIDAVSSREEDNKTSGIEMIQASGAVQTNVESLLFELQRQARGERFKSLLKLIK</sequence>
<name>A8H0S2_SHEPA</name>
<dbReference type="KEGG" id="spl:Spea_0832"/>